<feature type="compositionally biased region" description="Basic and acidic residues" evidence="1">
    <location>
        <begin position="152"/>
        <end position="203"/>
    </location>
</feature>
<dbReference type="PANTHER" id="PTHR31676:SF7">
    <property type="entry name" value="DUF538 DOMAIN-CONTAINING PROTEIN"/>
    <property type="match status" value="1"/>
</dbReference>
<dbReference type="SUPFAM" id="SSF141562">
    <property type="entry name" value="At5g01610-like"/>
    <property type="match status" value="1"/>
</dbReference>
<dbReference type="AlphaFoldDB" id="A0AAD4S5Q2"/>
<evidence type="ECO:0000256" key="1">
    <source>
        <dbReference type="SAM" id="MobiDB-lite"/>
    </source>
</evidence>
<comment type="caution">
    <text evidence="2">The sequence shown here is derived from an EMBL/GenBank/DDBJ whole genome shotgun (WGS) entry which is preliminary data.</text>
</comment>
<feature type="region of interest" description="Disordered" evidence="1">
    <location>
        <begin position="140"/>
        <end position="211"/>
    </location>
</feature>
<organism evidence="2 3">
    <name type="scientific">Papaver atlanticum</name>
    <dbReference type="NCBI Taxonomy" id="357466"/>
    <lineage>
        <taxon>Eukaryota</taxon>
        <taxon>Viridiplantae</taxon>
        <taxon>Streptophyta</taxon>
        <taxon>Embryophyta</taxon>
        <taxon>Tracheophyta</taxon>
        <taxon>Spermatophyta</taxon>
        <taxon>Magnoliopsida</taxon>
        <taxon>Ranunculales</taxon>
        <taxon>Papaveraceae</taxon>
        <taxon>Papaveroideae</taxon>
        <taxon>Papaver</taxon>
    </lineage>
</organism>
<dbReference type="Proteomes" id="UP001202328">
    <property type="component" value="Unassembled WGS sequence"/>
</dbReference>
<sequence>MASQMIENHRENAETYTGDEICKAKTLELLNEISFPNGLLPLEDIIEVGYNQTTGFVWLRQKKKKEHYFKSIGKPVSYATEVTAFVEKHRMKKITGVKSKDTMLWVTVSDIFISDPSSGKITFKTPFGLSRTFPVSAFVNEETEEEKKKKKERVEEEEKKKQEEVEEEKKKKNEEAEETKMEKVEDEEEKKKKENAEDEEKKKIMQQKRKK</sequence>
<protein>
    <recommendedName>
        <fullName evidence="4">DUF538 family protein</fullName>
    </recommendedName>
</protein>
<gene>
    <name evidence="2" type="ORF">MKW98_031337</name>
</gene>
<dbReference type="PANTHER" id="PTHR31676">
    <property type="entry name" value="T31J12.3 PROTEIN-RELATED"/>
    <property type="match status" value="1"/>
</dbReference>
<dbReference type="Pfam" id="PF04398">
    <property type="entry name" value="DUF538"/>
    <property type="match status" value="1"/>
</dbReference>
<keyword evidence="3" id="KW-1185">Reference proteome</keyword>
<evidence type="ECO:0000313" key="3">
    <source>
        <dbReference type="Proteomes" id="UP001202328"/>
    </source>
</evidence>
<dbReference type="Gene3D" id="2.30.240.10">
    <property type="entry name" value="At5g01610-like"/>
    <property type="match status" value="1"/>
</dbReference>
<evidence type="ECO:0000313" key="2">
    <source>
        <dbReference type="EMBL" id="KAI3863745.1"/>
    </source>
</evidence>
<evidence type="ECO:0008006" key="4">
    <source>
        <dbReference type="Google" id="ProtNLM"/>
    </source>
</evidence>
<reference evidence="2" key="1">
    <citation type="submission" date="2022-04" db="EMBL/GenBank/DDBJ databases">
        <title>A functionally conserved STORR gene fusion in Papaver species that diverged 16.8 million years ago.</title>
        <authorList>
            <person name="Catania T."/>
        </authorList>
    </citation>
    <scope>NUCLEOTIDE SEQUENCE</scope>
    <source>
        <strain evidence="2">S-188037</strain>
    </source>
</reference>
<dbReference type="EMBL" id="JAJJMB010014022">
    <property type="protein sequence ID" value="KAI3863745.1"/>
    <property type="molecule type" value="Genomic_DNA"/>
</dbReference>
<dbReference type="InterPro" id="IPR036758">
    <property type="entry name" value="At5g01610-like"/>
</dbReference>
<accession>A0AAD4S5Q2</accession>
<name>A0AAD4S5Q2_9MAGN</name>
<proteinExistence type="predicted"/>
<dbReference type="InterPro" id="IPR007493">
    <property type="entry name" value="DUF538"/>
</dbReference>